<name>A0A1D1VJ45_RAMVA</name>
<dbReference type="GO" id="GO:0046983">
    <property type="term" value="F:protein dimerization activity"/>
    <property type="evidence" value="ECO:0007669"/>
    <property type="project" value="InterPro"/>
</dbReference>
<dbReference type="Gene3D" id="4.10.280.10">
    <property type="entry name" value="Helix-loop-helix DNA-binding domain"/>
    <property type="match status" value="1"/>
</dbReference>
<dbReference type="InterPro" id="IPR011598">
    <property type="entry name" value="bHLH_dom"/>
</dbReference>
<dbReference type="Pfam" id="PF00010">
    <property type="entry name" value="HLH"/>
    <property type="match status" value="1"/>
</dbReference>
<dbReference type="GO" id="GO:0000981">
    <property type="term" value="F:DNA-binding transcription factor activity, RNA polymerase II-specific"/>
    <property type="evidence" value="ECO:0007669"/>
    <property type="project" value="TreeGrafter"/>
</dbReference>
<proteinExistence type="predicted"/>
<dbReference type="GO" id="GO:0007423">
    <property type="term" value="P:sensory organ development"/>
    <property type="evidence" value="ECO:0007669"/>
    <property type="project" value="TreeGrafter"/>
</dbReference>
<dbReference type="EMBL" id="BDGG01000005">
    <property type="protein sequence ID" value="GAU99777.1"/>
    <property type="molecule type" value="Genomic_DNA"/>
</dbReference>
<dbReference type="STRING" id="947166.A0A1D1VJ45"/>
<evidence type="ECO:0000313" key="4">
    <source>
        <dbReference type="Proteomes" id="UP000186922"/>
    </source>
</evidence>
<dbReference type="SMART" id="SM00353">
    <property type="entry name" value="HLH"/>
    <property type="match status" value="1"/>
</dbReference>
<organism evidence="3 4">
    <name type="scientific">Ramazzottius varieornatus</name>
    <name type="common">Water bear</name>
    <name type="synonym">Tardigrade</name>
    <dbReference type="NCBI Taxonomy" id="947166"/>
    <lineage>
        <taxon>Eukaryota</taxon>
        <taxon>Metazoa</taxon>
        <taxon>Ecdysozoa</taxon>
        <taxon>Tardigrada</taxon>
        <taxon>Eutardigrada</taxon>
        <taxon>Parachela</taxon>
        <taxon>Hypsibioidea</taxon>
        <taxon>Ramazzottiidae</taxon>
        <taxon>Ramazzottius</taxon>
    </lineage>
</organism>
<gene>
    <name evidence="3" type="primary">RvY_10729-1</name>
    <name evidence="3" type="synonym">RvY_10729.1</name>
    <name evidence="3" type="ORF">RvY_10729</name>
</gene>
<dbReference type="CDD" id="cd11429">
    <property type="entry name" value="bHLH_TS_OLIG"/>
    <property type="match status" value="1"/>
</dbReference>
<dbReference type="GO" id="GO:0005634">
    <property type="term" value="C:nucleus"/>
    <property type="evidence" value="ECO:0007669"/>
    <property type="project" value="TreeGrafter"/>
</dbReference>
<dbReference type="GO" id="GO:0045944">
    <property type="term" value="P:positive regulation of transcription by RNA polymerase II"/>
    <property type="evidence" value="ECO:0007669"/>
    <property type="project" value="TreeGrafter"/>
</dbReference>
<dbReference type="InterPro" id="IPR050359">
    <property type="entry name" value="bHLH_transcription_factors"/>
</dbReference>
<keyword evidence="4" id="KW-1185">Reference proteome</keyword>
<dbReference type="PANTHER" id="PTHR19290">
    <property type="entry name" value="BASIC HELIX-LOOP-HELIX PROTEIN NEUROGENIN-RELATED"/>
    <property type="match status" value="1"/>
</dbReference>
<dbReference type="SUPFAM" id="SSF47459">
    <property type="entry name" value="HLH, helix-loop-helix DNA-binding domain"/>
    <property type="match status" value="1"/>
</dbReference>
<comment type="caution">
    <text evidence="3">The sequence shown here is derived from an EMBL/GenBank/DDBJ whole genome shotgun (WGS) entry which is preliminary data.</text>
</comment>
<dbReference type="GO" id="GO:0070888">
    <property type="term" value="F:E-box binding"/>
    <property type="evidence" value="ECO:0007669"/>
    <property type="project" value="TreeGrafter"/>
</dbReference>
<reference evidence="3 4" key="1">
    <citation type="journal article" date="2016" name="Nat. Commun.">
        <title>Extremotolerant tardigrade genome and improved radiotolerance of human cultured cells by tardigrade-unique protein.</title>
        <authorList>
            <person name="Hashimoto T."/>
            <person name="Horikawa D.D."/>
            <person name="Saito Y."/>
            <person name="Kuwahara H."/>
            <person name="Kozuka-Hata H."/>
            <person name="Shin-I T."/>
            <person name="Minakuchi Y."/>
            <person name="Ohishi K."/>
            <person name="Motoyama A."/>
            <person name="Aizu T."/>
            <person name="Enomoto A."/>
            <person name="Kondo K."/>
            <person name="Tanaka S."/>
            <person name="Hara Y."/>
            <person name="Koshikawa S."/>
            <person name="Sagara H."/>
            <person name="Miura T."/>
            <person name="Yokobori S."/>
            <person name="Miyagawa K."/>
            <person name="Suzuki Y."/>
            <person name="Kubo T."/>
            <person name="Oyama M."/>
            <person name="Kohara Y."/>
            <person name="Fujiyama A."/>
            <person name="Arakawa K."/>
            <person name="Katayama T."/>
            <person name="Toyoda A."/>
            <person name="Kunieda T."/>
        </authorList>
    </citation>
    <scope>NUCLEOTIDE SEQUENCE [LARGE SCALE GENOMIC DNA]</scope>
    <source>
        <strain evidence="3 4">YOKOZUNA-1</strain>
    </source>
</reference>
<evidence type="ECO:0000256" key="1">
    <source>
        <dbReference type="SAM" id="MobiDB-lite"/>
    </source>
</evidence>
<feature type="compositionally biased region" description="Basic and acidic residues" evidence="1">
    <location>
        <begin position="1"/>
        <end position="31"/>
    </location>
</feature>
<evidence type="ECO:0000313" key="3">
    <source>
        <dbReference type="EMBL" id="GAU99777.1"/>
    </source>
</evidence>
<dbReference type="PROSITE" id="PS50888">
    <property type="entry name" value="BHLH"/>
    <property type="match status" value="1"/>
</dbReference>
<dbReference type="GO" id="GO:0061564">
    <property type="term" value="P:axon development"/>
    <property type="evidence" value="ECO:0007669"/>
    <property type="project" value="TreeGrafter"/>
</dbReference>
<evidence type="ECO:0000259" key="2">
    <source>
        <dbReference type="PROSITE" id="PS50888"/>
    </source>
</evidence>
<dbReference type="OrthoDB" id="10011855at2759"/>
<feature type="compositionally biased region" description="Basic and acidic residues" evidence="1">
    <location>
        <begin position="40"/>
        <end position="53"/>
    </location>
</feature>
<dbReference type="InterPro" id="IPR036638">
    <property type="entry name" value="HLH_DNA-bd_sf"/>
</dbReference>
<feature type="domain" description="BHLH" evidence="2">
    <location>
        <begin position="43"/>
        <end position="97"/>
    </location>
</feature>
<protein>
    <recommendedName>
        <fullName evidence="2">BHLH domain-containing protein</fullName>
    </recommendedName>
</protein>
<dbReference type="PANTHER" id="PTHR19290:SF164">
    <property type="entry name" value="BHLH DOMAIN-CONTAINING PROTEIN"/>
    <property type="match status" value="1"/>
</dbReference>
<accession>A0A1D1VJ45</accession>
<dbReference type="AlphaFoldDB" id="A0A1D1VJ45"/>
<dbReference type="Proteomes" id="UP000186922">
    <property type="component" value="Unassembled WGS sequence"/>
</dbReference>
<sequence length="188" mass="20162">MAKADEGTHSMDSRDSPDDTRDSMTSDDHKSSSSKKGAKPTRDLRLRINSRERKRMHDLNSALDELRSVLPYANGPTVRKLSKISTLLLAKNYILMQGKRIHDLECWVAYHQAASASSSLGSLLTPFSSASSASFPSLSSHSLTGHGPMGSATSSSAAASIFRSYAPGIAGSNLFSGLVNRENMTPST</sequence>
<feature type="region of interest" description="Disordered" evidence="1">
    <location>
        <begin position="1"/>
        <end position="53"/>
    </location>
</feature>